<name>A0A2T0ZYD3_9ACTN</name>
<evidence type="ECO:0000313" key="2">
    <source>
        <dbReference type="Proteomes" id="UP000237752"/>
    </source>
</evidence>
<dbReference type="OrthoDB" id="5243015at2"/>
<dbReference type="Proteomes" id="UP000237752">
    <property type="component" value="Unassembled WGS sequence"/>
</dbReference>
<dbReference type="SUPFAM" id="SSF55961">
    <property type="entry name" value="Bet v1-like"/>
    <property type="match status" value="1"/>
</dbReference>
<sequence>MAEQSTQSIVINADAEVIMSVISDFASYPQWAGSIKKCEPVQDGADDLATQVAFTMDAGLIKDQYTLEYDWSDYPNSVSWHLISGQMQKSQQGSYALSAVGDGTTKTTYTLAVDLAIPMLGMMKRKAEKVIMDTALKELKRRVESL</sequence>
<evidence type="ECO:0000313" key="1">
    <source>
        <dbReference type="EMBL" id="PRZ41369.1"/>
    </source>
</evidence>
<dbReference type="InterPro" id="IPR023393">
    <property type="entry name" value="START-like_dom_sf"/>
</dbReference>
<dbReference type="Gene3D" id="3.30.530.20">
    <property type="match status" value="1"/>
</dbReference>
<organism evidence="1 2">
    <name type="scientific">Antricoccus suffuscus</name>
    <dbReference type="NCBI Taxonomy" id="1629062"/>
    <lineage>
        <taxon>Bacteria</taxon>
        <taxon>Bacillati</taxon>
        <taxon>Actinomycetota</taxon>
        <taxon>Actinomycetes</taxon>
        <taxon>Geodermatophilales</taxon>
        <taxon>Antricoccaceae</taxon>
        <taxon>Antricoccus</taxon>
    </lineage>
</organism>
<protein>
    <submittedName>
        <fullName evidence="1">Polyketide cyclase/dehydrase/lipid transport protein</fullName>
    </submittedName>
</protein>
<proteinExistence type="predicted"/>
<accession>A0A2T0ZYD3</accession>
<gene>
    <name evidence="1" type="ORF">CLV47_11097</name>
</gene>
<dbReference type="Pfam" id="PF10604">
    <property type="entry name" value="Polyketide_cyc2"/>
    <property type="match status" value="1"/>
</dbReference>
<dbReference type="AlphaFoldDB" id="A0A2T0ZYD3"/>
<reference evidence="1 2" key="1">
    <citation type="submission" date="2018-03" db="EMBL/GenBank/DDBJ databases">
        <title>Genomic Encyclopedia of Archaeal and Bacterial Type Strains, Phase II (KMG-II): from individual species to whole genera.</title>
        <authorList>
            <person name="Goeker M."/>
        </authorList>
    </citation>
    <scope>NUCLEOTIDE SEQUENCE [LARGE SCALE GENOMIC DNA]</scope>
    <source>
        <strain evidence="1 2">DSM 100065</strain>
    </source>
</reference>
<comment type="caution">
    <text evidence="1">The sequence shown here is derived from an EMBL/GenBank/DDBJ whole genome shotgun (WGS) entry which is preliminary data.</text>
</comment>
<dbReference type="CDD" id="cd07819">
    <property type="entry name" value="SRPBCC_2"/>
    <property type="match status" value="1"/>
</dbReference>
<keyword evidence="2" id="KW-1185">Reference proteome</keyword>
<dbReference type="RefSeq" id="WP_106349445.1">
    <property type="nucleotide sequence ID" value="NZ_PVUE01000010.1"/>
</dbReference>
<dbReference type="InterPro" id="IPR019587">
    <property type="entry name" value="Polyketide_cyclase/dehydratase"/>
</dbReference>
<dbReference type="PANTHER" id="PTHR39683">
    <property type="entry name" value="CONSERVED PROTEIN TB16.3"/>
    <property type="match status" value="1"/>
</dbReference>
<dbReference type="PANTHER" id="PTHR39683:SF4">
    <property type="entry name" value="COENZYME Q-BINDING PROTEIN COQ10 START DOMAIN-CONTAINING PROTEIN"/>
    <property type="match status" value="1"/>
</dbReference>
<dbReference type="EMBL" id="PVUE01000010">
    <property type="protein sequence ID" value="PRZ41369.1"/>
    <property type="molecule type" value="Genomic_DNA"/>
</dbReference>